<evidence type="ECO:0000256" key="6">
    <source>
        <dbReference type="ARBA" id="ARBA00022989"/>
    </source>
</evidence>
<evidence type="ECO:0000313" key="9">
    <source>
        <dbReference type="EMBL" id="CAV25679.1"/>
    </source>
</evidence>
<dbReference type="PANTHER" id="PTHR30472">
    <property type="entry name" value="FERRIC ENTEROBACTIN TRANSPORT SYSTEM PERMEASE PROTEIN"/>
    <property type="match status" value="1"/>
</dbReference>
<keyword evidence="3" id="KW-0813">Transport</keyword>
<comment type="similarity">
    <text evidence="2">Belongs to the binding-protein-dependent transport system permease family. FecCD subfamily.</text>
</comment>
<evidence type="ECO:0000256" key="2">
    <source>
        <dbReference type="ARBA" id="ARBA00007935"/>
    </source>
</evidence>
<evidence type="ECO:0000256" key="1">
    <source>
        <dbReference type="ARBA" id="ARBA00004651"/>
    </source>
</evidence>
<feature type="transmembrane region" description="Helical" evidence="8">
    <location>
        <begin position="162"/>
        <end position="185"/>
    </location>
</feature>
<dbReference type="EMBL" id="FM954973">
    <property type="protein sequence ID" value="CAV25679.1"/>
    <property type="molecule type" value="Genomic_DNA"/>
</dbReference>
<evidence type="ECO:0000256" key="8">
    <source>
        <dbReference type="SAM" id="Phobius"/>
    </source>
</evidence>
<dbReference type="GO" id="GO:0033214">
    <property type="term" value="P:siderophore-iron import into cell"/>
    <property type="evidence" value="ECO:0007669"/>
    <property type="project" value="TreeGrafter"/>
</dbReference>
<dbReference type="PANTHER" id="PTHR30472:SF25">
    <property type="entry name" value="ABC TRANSPORTER PERMEASE PROTEIN MJ0876-RELATED"/>
    <property type="match status" value="1"/>
</dbReference>
<dbReference type="Proteomes" id="UP000009100">
    <property type="component" value="Chromosome 2"/>
</dbReference>
<evidence type="ECO:0000313" key="10">
    <source>
        <dbReference type="Proteomes" id="UP000009100"/>
    </source>
</evidence>
<evidence type="ECO:0000256" key="5">
    <source>
        <dbReference type="ARBA" id="ARBA00022692"/>
    </source>
</evidence>
<feature type="transmembrane region" description="Helical" evidence="8">
    <location>
        <begin position="294"/>
        <end position="313"/>
    </location>
</feature>
<dbReference type="SUPFAM" id="SSF81345">
    <property type="entry name" value="ABC transporter involved in vitamin B12 uptake, BtuC"/>
    <property type="match status" value="1"/>
</dbReference>
<dbReference type="InterPro" id="IPR037294">
    <property type="entry name" value="ABC_BtuC-like"/>
</dbReference>
<gene>
    <name evidence="9" type="ordered locus">VS_II0285</name>
</gene>
<name>B7VQQ3_VIBA3</name>
<keyword evidence="6 8" id="KW-1133">Transmembrane helix</keyword>
<dbReference type="FunFam" id="1.10.3470.10:FF:000001">
    <property type="entry name" value="Vitamin B12 ABC transporter permease BtuC"/>
    <property type="match status" value="1"/>
</dbReference>
<feature type="transmembrane region" description="Helical" evidence="8">
    <location>
        <begin position="67"/>
        <end position="87"/>
    </location>
</feature>
<feature type="transmembrane region" description="Helical" evidence="8">
    <location>
        <begin position="325"/>
        <end position="342"/>
    </location>
</feature>
<accession>B7VQQ3</accession>
<dbReference type="STRING" id="575788.VS_II0285"/>
<evidence type="ECO:0000256" key="4">
    <source>
        <dbReference type="ARBA" id="ARBA00022475"/>
    </source>
</evidence>
<dbReference type="KEGG" id="vsp:VS_II0285"/>
<feature type="transmembrane region" description="Helical" evidence="8">
    <location>
        <begin position="255"/>
        <end position="282"/>
    </location>
</feature>
<dbReference type="Pfam" id="PF01032">
    <property type="entry name" value="FecCD"/>
    <property type="match status" value="1"/>
</dbReference>
<comment type="subcellular location">
    <subcellularLocation>
        <location evidence="1">Cell membrane</location>
        <topology evidence="1">Multi-pass membrane protein</topology>
    </subcellularLocation>
</comment>
<sequence>MRLFMLLRSVPLKTSMLGFGAILVLTALYSVTVGPMDISLADSAASLFQPSNDLAPHINLVIQEIRLPRTILCMLIGAILALCGAVMQGLFRNPLAEPGIIGVSAGAALGAALAIVLFSELSLQYPAFMNFAAVPIFAFLGGALTTLLVYKLGTGKFGTSVTIMLLAGVAISALSGAGIGFLNFIADDQMLRDLSLWSMGSLAGAKWSGILLAAVTLVGLFVIFYRQAMSLNALLLGESEAQHLGIPVQKLKRRLILLTAAGVGVTVSLSGMIGFIGLVIPHLGRMLAGPDHRILLPLSAVLGALLLTAADMFSRVVLAPAELPVGIVTAIIGAPFFLYLLFQQKGRIL</sequence>
<dbReference type="GO" id="GO:0005886">
    <property type="term" value="C:plasma membrane"/>
    <property type="evidence" value="ECO:0007669"/>
    <property type="project" value="UniProtKB-SubCell"/>
</dbReference>
<dbReference type="GO" id="GO:0022857">
    <property type="term" value="F:transmembrane transporter activity"/>
    <property type="evidence" value="ECO:0007669"/>
    <property type="project" value="InterPro"/>
</dbReference>
<proteinExistence type="inferred from homology"/>
<keyword evidence="7 8" id="KW-0472">Membrane</keyword>
<protein>
    <submittedName>
        <fullName evidence="9">Hemin transport system permease protein</fullName>
    </submittedName>
</protein>
<dbReference type="AlphaFoldDB" id="B7VQQ3"/>
<dbReference type="eggNOG" id="COG0609">
    <property type="taxonomic scope" value="Bacteria"/>
</dbReference>
<dbReference type="CDD" id="cd06550">
    <property type="entry name" value="TM_ABC_iron-siderophores_like"/>
    <property type="match status" value="1"/>
</dbReference>
<keyword evidence="4" id="KW-1003">Cell membrane</keyword>
<dbReference type="InterPro" id="IPR000522">
    <property type="entry name" value="ABC_transptr_permease_BtuC"/>
</dbReference>
<keyword evidence="5 8" id="KW-0812">Transmembrane</keyword>
<dbReference type="Gene3D" id="1.10.3470.10">
    <property type="entry name" value="ABC transporter involved in vitamin B12 uptake, BtuC"/>
    <property type="match status" value="1"/>
</dbReference>
<organism evidence="9 10">
    <name type="scientific">Vibrio atlanticus (strain LGP32)</name>
    <name type="common">Vibrio splendidus (strain Mel32)</name>
    <dbReference type="NCBI Taxonomy" id="575788"/>
    <lineage>
        <taxon>Bacteria</taxon>
        <taxon>Pseudomonadati</taxon>
        <taxon>Pseudomonadota</taxon>
        <taxon>Gammaproteobacteria</taxon>
        <taxon>Vibrionales</taxon>
        <taxon>Vibrionaceae</taxon>
        <taxon>Vibrio</taxon>
    </lineage>
</organism>
<feature type="transmembrane region" description="Helical" evidence="8">
    <location>
        <begin position="99"/>
        <end position="119"/>
    </location>
</feature>
<feature type="transmembrane region" description="Helical" evidence="8">
    <location>
        <begin position="131"/>
        <end position="150"/>
    </location>
</feature>
<evidence type="ECO:0000256" key="3">
    <source>
        <dbReference type="ARBA" id="ARBA00022448"/>
    </source>
</evidence>
<feature type="transmembrane region" description="Helical" evidence="8">
    <location>
        <begin position="205"/>
        <end position="225"/>
    </location>
</feature>
<dbReference type="HOGENOM" id="CLU_013016_0_3_6"/>
<evidence type="ECO:0000256" key="7">
    <source>
        <dbReference type="ARBA" id="ARBA00023136"/>
    </source>
</evidence>
<reference evidence="9 10" key="1">
    <citation type="submission" date="2009-02" db="EMBL/GenBank/DDBJ databases">
        <title>Vibrio splendidus str. LGP32 complete genome.</title>
        <authorList>
            <person name="Mazel D."/>
            <person name="Le Roux F."/>
        </authorList>
    </citation>
    <scope>NUCLEOTIDE SEQUENCE [LARGE SCALE GENOMIC DNA]</scope>
    <source>
        <strain evidence="9 10">LGP32</strain>
    </source>
</reference>